<reference evidence="5" key="1">
    <citation type="submission" date="2023-09" db="EMBL/GenBank/DDBJ databases">
        <title>Paucibacter sp. APW11 Genome sequencing and assembly.</title>
        <authorList>
            <person name="Kim I."/>
        </authorList>
    </citation>
    <scope>NUCLEOTIDE SEQUENCE</scope>
    <source>
        <strain evidence="5">APW11</strain>
    </source>
</reference>
<dbReference type="PROSITE" id="PS50110">
    <property type="entry name" value="RESPONSE_REGULATORY"/>
    <property type="match status" value="1"/>
</dbReference>
<gene>
    <name evidence="5" type="ORF">RQP53_09685</name>
</gene>
<dbReference type="InterPro" id="IPR003607">
    <property type="entry name" value="HD/PDEase_dom"/>
</dbReference>
<dbReference type="EMBL" id="JAVXZY010000003">
    <property type="protein sequence ID" value="MDT8999537.1"/>
    <property type="molecule type" value="Genomic_DNA"/>
</dbReference>
<feature type="domain" description="Response regulatory" evidence="3">
    <location>
        <begin position="10"/>
        <end position="125"/>
    </location>
</feature>
<dbReference type="Pfam" id="PF13487">
    <property type="entry name" value="HD_5"/>
    <property type="match status" value="1"/>
</dbReference>
<dbReference type="PANTHER" id="PTHR45228">
    <property type="entry name" value="CYCLIC DI-GMP PHOSPHODIESTERASE TM_0186-RELATED"/>
    <property type="match status" value="1"/>
</dbReference>
<feature type="coiled-coil region" evidence="2">
    <location>
        <begin position="148"/>
        <end position="228"/>
    </location>
</feature>
<keyword evidence="2" id="KW-0175">Coiled coil</keyword>
<name>A0ABU3PAD7_9BURK</name>
<sequence length="492" mass="54074">MSDDRPAPATILLVDDEPSILSALRRQLRKPDLRILTAEGGAAGLALLETEPVDLVISDMRMPEMDGVQFLEQVRQRWPKVVRILLTGYADISSTIGAINRGEIHRYISKPWDDHDIQLCVSDGLKRQRLELENQRLSELTLSQNKELQDVNGLLQGANDELQAVNAQLQQANSQLAGVNEELERRVAERTRELELAMTQLAASHAEMEKANEKLNAANLQLEENFALSISVFSGLLELRDGSVAGHGHRVATLARRIAQQLQISGIEETDIYNAGLLHEVGKIGLPDELMRKTVSLMNGAEFSRYKQHPVQAQAALMPLGRLRQTAILIRSQHERIDGKGYPDGLSGYEVPLGSQIINIASTYESLIAGKLAEKVFSTEDACKAIHEGGEQRYDAEVLAAFDKAMAELALEQGQDQEVLAAGLRPGMVLARDLLSPHGSLLLPAGFRFSAPLVKQVQELAQRDNVELVFFVKKDGAARAPARTAAQPVQHA</sequence>
<dbReference type="InterPro" id="IPR001789">
    <property type="entry name" value="Sig_transdc_resp-reg_receiver"/>
</dbReference>
<dbReference type="PANTHER" id="PTHR45228:SF8">
    <property type="entry name" value="TWO-COMPONENT RESPONSE REGULATOR-RELATED"/>
    <property type="match status" value="1"/>
</dbReference>
<dbReference type="CDD" id="cd00077">
    <property type="entry name" value="HDc"/>
    <property type="match status" value="1"/>
</dbReference>
<evidence type="ECO:0000256" key="2">
    <source>
        <dbReference type="SAM" id="Coils"/>
    </source>
</evidence>
<dbReference type="PROSITE" id="PS51832">
    <property type="entry name" value="HD_GYP"/>
    <property type="match status" value="1"/>
</dbReference>
<evidence type="ECO:0000256" key="1">
    <source>
        <dbReference type="PROSITE-ProRule" id="PRU00169"/>
    </source>
</evidence>
<dbReference type="InterPro" id="IPR011006">
    <property type="entry name" value="CheY-like_superfamily"/>
</dbReference>
<dbReference type="Gene3D" id="3.40.50.2300">
    <property type="match status" value="1"/>
</dbReference>
<organism evidence="5 6">
    <name type="scientific">Roseateles aquae</name>
    <dbReference type="NCBI Taxonomy" id="3077235"/>
    <lineage>
        <taxon>Bacteria</taxon>
        <taxon>Pseudomonadati</taxon>
        <taxon>Pseudomonadota</taxon>
        <taxon>Betaproteobacteria</taxon>
        <taxon>Burkholderiales</taxon>
        <taxon>Sphaerotilaceae</taxon>
        <taxon>Roseateles</taxon>
    </lineage>
</organism>
<accession>A0ABU3PAD7</accession>
<evidence type="ECO:0000313" key="6">
    <source>
        <dbReference type="Proteomes" id="UP001246372"/>
    </source>
</evidence>
<evidence type="ECO:0000313" key="5">
    <source>
        <dbReference type="EMBL" id="MDT8999537.1"/>
    </source>
</evidence>
<keyword evidence="1" id="KW-0597">Phosphoprotein</keyword>
<dbReference type="InterPro" id="IPR052020">
    <property type="entry name" value="Cyclic_di-GMP/3'3'-cGAMP_PDE"/>
</dbReference>
<dbReference type="SMART" id="SM00448">
    <property type="entry name" value="REC"/>
    <property type="match status" value="1"/>
</dbReference>
<dbReference type="SUPFAM" id="SSF109604">
    <property type="entry name" value="HD-domain/PDEase-like"/>
    <property type="match status" value="1"/>
</dbReference>
<protein>
    <submittedName>
        <fullName evidence="5">Response regulator</fullName>
    </submittedName>
</protein>
<dbReference type="InterPro" id="IPR037522">
    <property type="entry name" value="HD_GYP_dom"/>
</dbReference>
<dbReference type="RefSeq" id="WP_315650098.1">
    <property type="nucleotide sequence ID" value="NZ_JAVXZY010000003.1"/>
</dbReference>
<dbReference type="Gene3D" id="1.10.3210.10">
    <property type="entry name" value="Hypothetical protein af1432"/>
    <property type="match status" value="1"/>
</dbReference>
<keyword evidence="6" id="KW-1185">Reference proteome</keyword>
<dbReference type="CDD" id="cd17569">
    <property type="entry name" value="REC_HupR-like"/>
    <property type="match status" value="1"/>
</dbReference>
<evidence type="ECO:0000259" key="4">
    <source>
        <dbReference type="PROSITE" id="PS51832"/>
    </source>
</evidence>
<feature type="modified residue" description="4-aspartylphosphate" evidence="1">
    <location>
        <position position="59"/>
    </location>
</feature>
<evidence type="ECO:0000259" key="3">
    <source>
        <dbReference type="PROSITE" id="PS50110"/>
    </source>
</evidence>
<feature type="domain" description="HD-GYP" evidence="4">
    <location>
        <begin position="222"/>
        <end position="418"/>
    </location>
</feature>
<dbReference type="SUPFAM" id="SSF52172">
    <property type="entry name" value="CheY-like"/>
    <property type="match status" value="1"/>
</dbReference>
<dbReference type="Pfam" id="PF00072">
    <property type="entry name" value="Response_reg"/>
    <property type="match status" value="1"/>
</dbReference>
<proteinExistence type="predicted"/>
<dbReference type="Proteomes" id="UP001246372">
    <property type="component" value="Unassembled WGS sequence"/>
</dbReference>
<comment type="caution">
    <text evidence="5">The sequence shown here is derived from an EMBL/GenBank/DDBJ whole genome shotgun (WGS) entry which is preliminary data.</text>
</comment>